<protein>
    <submittedName>
        <fullName evidence="7">Copper oxidase</fullName>
    </submittedName>
</protein>
<dbReference type="Proteomes" id="UP000242181">
    <property type="component" value="Unassembled WGS sequence"/>
</dbReference>
<dbReference type="SUPFAM" id="SSF49503">
    <property type="entry name" value="Cupredoxins"/>
    <property type="match status" value="3"/>
</dbReference>
<dbReference type="InterPro" id="IPR008972">
    <property type="entry name" value="Cupredoxin"/>
</dbReference>
<dbReference type="InterPro" id="IPR002355">
    <property type="entry name" value="Cu_oxidase_Cu_BS"/>
</dbReference>
<dbReference type="Gene3D" id="2.60.40.420">
    <property type="entry name" value="Cupredoxins - blue copper proteins"/>
    <property type="match status" value="3"/>
</dbReference>
<sequence>MNRRDFIKLSLAGGALAGLPGLSWADDGISPSTLARLPRLEPDGEGRYHLTLAPARIGVAGRETELWLYNGLLGPVLELTEGDRLEVRVTNGLAQPTTVHWHGLKVPAGQDGGPHDAIAPGASRWYRFTVPEGNAGLHWFHPHPHGHTAEQIAHGAAGLILVKPRMSLLPDHDHQELLLVTDLRLDAAGRVAPHTMADWMNGREGELLLVNGGRHASLVRPPASEQRLGLVNACAGRYLHLRLDGAPFWLLGTDGGLLAAPELREELLLVPGQRADVLLPWPAENGAERLLFSQPYDRGWMGPEPEHYRRPQPLLRLVASGAAAVAVPPLPDRLARIDWLPEAAVSRKLVLSERMPAGPEHQGHAGHGAHGGARHQQGGHATHPEAMAASAQGVLEAGLAFLVNDRAFDMEHIMFEGKAGQVEEWLVENDSHMDHPFHVHGTHFQVLAVQARGGDWQALAGPRWLDTVNLAPYQKLRLRLRFEQPGDWLFHCHIIEHEELGMMGTIRIG</sequence>
<dbReference type="GO" id="GO:0005507">
    <property type="term" value="F:copper ion binding"/>
    <property type="evidence" value="ECO:0007669"/>
    <property type="project" value="InterPro"/>
</dbReference>
<dbReference type="RefSeq" id="WP_106454475.1">
    <property type="nucleotide sequence ID" value="NZ_PXYH01000025.1"/>
</dbReference>
<reference evidence="7 8" key="1">
    <citation type="submission" date="2018-03" db="EMBL/GenBank/DDBJ databases">
        <title>The draft genome of Zobellella taiwanensis JCM 13381.</title>
        <authorList>
            <person name="Liu L."/>
            <person name="Li L."/>
            <person name="Wang T."/>
            <person name="Zhang X."/>
            <person name="Liang L."/>
        </authorList>
    </citation>
    <scope>NUCLEOTIDE SEQUENCE [LARGE SCALE GENOMIC DNA]</scope>
    <source>
        <strain evidence="7 8">JCM 13381</strain>
    </source>
</reference>
<evidence type="ECO:0000256" key="2">
    <source>
        <dbReference type="ARBA" id="ARBA00022729"/>
    </source>
</evidence>
<evidence type="ECO:0000256" key="4">
    <source>
        <dbReference type="SAM" id="MobiDB-lite"/>
    </source>
</evidence>
<dbReference type="Pfam" id="PF07731">
    <property type="entry name" value="Cu-oxidase_2"/>
    <property type="match status" value="1"/>
</dbReference>
<accession>A0A2P7QIP4</accession>
<keyword evidence="2" id="KW-0732">Signal</keyword>
<feature type="region of interest" description="Disordered" evidence="4">
    <location>
        <begin position="357"/>
        <end position="384"/>
    </location>
</feature>
<keyword evidence="8" id="KW-1185">Reference proteome</keyword>
<dbReference type="PANTHER" id="PTHR11709:SF2">
    <property type="entry name" value="MULTICOPPER OXIDASE LPR1"/>
    <property type="match status" value="1"/>
</dbReference>
<dbReference type="Pfam" id="PF10518">
    <property type="entry name" value="TAT_signal"/>
    <property type="match status" value="1"/>
</dbReference>
<gene>
    <name evidence="7" type="ORF">C7I36_14845</name>
</gene>
<dbReference type="NCBIfam" id="TIGR01409">
    <property type="entry name" value="TAT_signal_seq"/>
    <property type="match status" value="1"/>
</dbReference>
<dbReference type="InterPro" id="IPR006311">
    <property type="entry name" value="TAT_signal"/>
</dbReference>
<organism evidence="7 8">
    <name type="scientific">Zobellella taiwanensis</name>
    <dbReference type="NCBI Taxonomy" id="347535"/>
    <lineage>
        <taxon>Bacteria</taxon>
        <taxon>Pseudomonadati</taxon>
        <taxon>Pseudomonadota</taxon>
        <taxon>Gammaproteobacteria</taxon>
        <taxon>Aeromonadales</taxon>
        <taxon>Aeromonadaceae</taxon>
        <taxon>Zobellella</taxon>
    </lineage>
</organism>
<dbReference type="GO" id="GO:0030288">
    <property type="term" value="C:outer membrane-bounded periplasmic space"/>
    <property type="evidence" value="ECO:0007669"/>
    <property type="project" value="TreeGrafter"/>
</dbReference>
<dbReference type="PROSITE" id="PS51318">
    <property type="entry name" value="TAT"/>
    <property type="match status" value="1"/>
</dbReference>
<dbReference type="Pfam" id="PF07732">
    <property type="entry name" value="Cu-oxidase_3"/>
    <property type="match status" value="1"/>
</dbReference>
<evidence type="ECO:0000259" key="5">
    <source>
        <dbReference type="Pfam" id="PF07731"/>
    </source>
</evidence>
<dbReference type="AlphaFoldDB" id="A0A2P7QIP4"/>
<keyword evidence="3" id="KW-0560">Oxidoreductase</keyword>
<dbReference type="InterPro" id="IPR011706">
    <property type="entry name" value="Cu-oxidase_C"/>
</dbReference>
<feature type="domain" description="Plastocyanin-like" evidence="6">
    <location>
        <begin position="61"/>
        <end position="165"/>
    </location>
</feature>
<evidence type="ECO:0000256" key="1">
    <source>
        <dbReference type="ARBA" id="ARBA00022723"/>
    </source>
</evidence>
<proteinExistence type="predicted"/>
<dbReference type="InterPro" id="IPR011707">
    <property type="entry name" value="Cu-oxidase-like_N"/>
</dbReference>
<dbReference type="PROSITE" id="PS00080">
    <property type="entry name" value="MULTICOPPER_OXIDASE2"/>
    <property type="match status" value="1"/>
</dbReference>
<dbReference type="OrthoDB" id="9757546at2"/>
<dbReference type="InterPro" id="IPR045087">
    <property type="entry name" value="Cu-oxidase_fam"/>
</dbReference>
<keyword evidence="1" id="KW-0479">Metal-binding</keyword>
<dbReference type="InterPro" id="IPR019546">
    <property type="entry name" value="TAT_signal_bac_arc"/>
</dbReference>
<evidence type="ECO:0000313" key="8">
    <source>
        <dbReference type="Proteomes" id="UP000242181"/>
    </source>
</evidence>
<name>A0A2P7QIP4_9GAMM</name>
<comment type="caution">
    <text evidence="7">The sequence shown here is derived from an EMBL/GenBank/DDBJ whole genome shotgun (WGS) entry which is preliminary data.</text>
</comment>
<dbReference type="PANTHER" id="PTHR11709">
    <property type="entry name" value="MULTI-COPPER OXIDASE"/>
    <property type="match status" value="1"/>
</dbReference>
<evidence type="ECO:0000313" key="7">
    <source>
        <dbReference type="EMBL" id="PSJ37838.1"/>
    </source>
</evidence>
<evidence type="ECO:0000256" key="3">
    <source>
        <dbReference type="ARBA" id="ARBA00023002"/>
    </source>
</evidence>
<dbReference type="GO" id="GO:0016491">
    <property type="term" value="F:oxidoreductase activity"/>
    <property type="evidence" value="ECO:0007669"/>
    <property type="project" value="UniProtKB-KW"/>
</dbReference>
<feature type="domain" description="Plastocyanin-like" evidence="5">
    <location>
        <begin position="396"/>
        <end position="507"/>
    </location>
</feature>
<evidence type="ECO:0000259" key="6">
    <source>
        <dbReference type="Pfam" id="PF07732"/>
    </source>
</evidence>
<dbReference type="EMBL" id="PXYH01000025">
    <property type="protein sequence ID" value="PSJ37838.1"/>
    <property type="molecule type" value="Genomic_DNA"/>
</dbReference>